<protein>
    <recommendedName>
        <fullName evidence="4">Autophagy-related protein 1</fullName>
    </recommendedName>
</protein>
<feature type="compositionally biased region" description="Polar residues" evidence="5">
    <location>
        <begin position="16"/>
        <end position="28"/>
    </location>
</feature>
<feature type="compositionally biased region" description="Polar residues" evidence="5">
    <location>
        <begin position="36"/>
        <end position="61"/>
    </location>
</feature>
<feature type="domain" description="Protein kinase" evidence="6">
    <location>
        <begin position="314"/>
        <end position="591"/>
    </location>
</feature>
<reference evidence="7 8" key="1">
    <citation type="submission" date="2019-03" db="EMBL/GenBank/DDBJ databases">
        <title>Draft genome sequence of Xylaria hypoxylon DSM 108379, a ubiquitous saprotrophic-parasitic fungi on hardwood.</title>
        <authorList>
            <person name="Buettner E."/>
            <person name="Leonhardt S."/>
            <person name="Gebauer A.M."/>
            <person name="Liers C."/>
            <person name="Hofrichter M."/>
            <person name="Kellner H."/>
        </authorList>
    </citation>
    <scope>NUCLEOTIDE SEQUENCE [LARGE SCALE GENOMIC DNA]</scope>
    <source>
        <strain evidence="7 8">DSM 108379</strain>
    </source>
</reference>
<dbReference type="SMART" id="SM00220">
    <property type="entry name" value="S_TKc"/>
    <property type="match status" value="1"/>
</dbReference>
<evidence type="ECO:0000256" key="2">
    <source>
        <dbReference type="ARBA" id="ARBA00022448"/>
    </source>
</evidence>
<dbReference type="OrthoDB" id="1668230at2759"/>
<name>A0A4Z0YAB4_9PEZI</name>
<evidence type="ECO:0000313" key="7">
    <source>
        <dbReference type="EMBL" id="TGJ76435.1"/>
    </source>
</evidence>
<dbReference type="GO" id="GO:0034045">
    <property type="term" value="C:phagophore assembly site membrane"/>
    <property type="evidence" value="ECO:0007669"/>
    <property type="project" value="UniProtKB-SubCell"/>
</dbReference>
<dbReference type="SUPFAM" id="SSF56112">
    <property type="entry name" value="Protein kinase-like (PK-like)"/>
    <property type="match status" value="1"/>
</dbReference>
<keyword evidence="2" id="KW-0813">Transport</keyword>
<dbReference type="PANTHER" id="PTHR24348">
    <property type="entry name" value="SERINE/THREONINE-PROTEIN KINASE UNC-51-RELATED"/>
    <property type="match status" value="1"/>
</dbReference>
<dbReference type="PROSITE" id="PS00108">
    <property type="entry name" value="PROTEIN_KINASE_ST"/>
    <property type="match status" value="1"/>
</dbReference>
<gene>
    <name evidence="7" type="ORF">E0Z10_g10871</name>
</gene>
<dbReference type="Pfam" id="PF00069">
    <property type="entry name" value="Pkinase"/>
    <property type="match status" value="1"/>
</dbReference>
<evidence type="ECO:0000259" key="6">
    <source>
        <dbReference type="PROSITE" id="PS50011"/>
    </source>
</evidence>
<feature type="compositionally biased region" description="Low complexity" evidence="5">
    <location>
        <begin position="1"/>
        <end position="15"/>
    </location>
</feature>
<dbReference type="PROSITE" id="PS50011">
    <property type="entry name" value="PROTEIN_KINASE_DOM"/>
    <property type="match status" value="1"/>
</dbReference>
<feature type="region of interest" description="Disordered" evidence="5">
    <location>
        <begin position="1"/>
        <end position="61"/>
    </location>
</feature>
<dbReference type="Proteomes" id="UP000297716">
    <property type="component" value="Unassembled WGS sequence"/>
</dbReference>
<comment type="caution">
    <text evidence="7">The sequence shown here is derived from an EMBL/GenBank/DDBJ whole genome shotgun (WGS) entry which is preliminary data.</text>
</comment>
<dbReference type="InterPro" id="IPR000719">
    <property type="entry name" value="Prot_kinase_dom"/>
</dbReference>
<dbReference type="Gene3D" id="1.10.510.10">
    <property type="entry name" value="Transferase(Phosphotransferase) domain 1"/>
    <property type="match status" value="1"/>
</dbReference>
<evidence type="ECO:0000256" key="1">
    <source>
        <dbReference type="ARBA" id="ARBA00004623"/>
    </source>
</evidence>
<sequence>MACFSVPSSSSGGPSADNSQETTQLNEEPTQRNEESTQLNTKRSQSSMESTQLNTEPTQLNEEPTQLIDELAQLGAEPTQLNPPEYLRALIGNHPTVTLDWNKLSILSLPDMLETARVIIHPKIGGVFFTPYGGTDSFNQWIEVTTDDHLEPARVLVVAPKKQQIGCTVTHLDICFHIFFGAVHHPVAFFNQSGHTISIARLRQSRSHKLLPRQHITVPVGHWTITAKGQHLFEIKILKRVDQPTTSRQPIKRATPTDETSSKRRKISCLQEAMTSRFTTQDIPPLAVPKDNALVELEEGMSIHVGSAEEGYRLTHLGTIYENEQSSVWRAQHSGFPGREVVVKVIKVKGSNSKSIIHAAMSWMSEVAIHSSMDSHTAIVPLMDFDARFFSLYTEYIDAKPLSRHMGPNLSFNGSLSDARSIIRDIAAALSVAHAKGIVHGDIKPANVLYSSSRGAVTIDFGLGFQCDDPRRCGGTPWYLPPEYMEDWGLRQTGADIWALGVIMLWVLGHICFPDKSSRCWQIADIHPDGPPTASHQRALDTMTDWLNYIREVRSHLRDDDELESIISETLETSVGDRIDAAALCQRLDCLRIPDSEGNAINNHLS</sequence>
<dbReference type="GO" id="GO:0005524">
    <property type="term" value="F:ATP binding"/>
    <property type="evidence" value="ECO:0007669"/>
    <property type="project" value="InterPro"/>
</dbReference>
<dbReference type="GO" id="GO:0010506">
    <property type="term" value="P:regulation of autophagy"/>
    <property type="evidence" value="ECO:0007669"/>
    <property type="project" value="InterPro"/>
</dbReference>
<evidence type="ECO:0000313" key="8">
    <source>
        <dbReference type="Proteomes" id="UP000297716"/>
    </source>
</evidence>
<dbReference type="GO" id="GO:0006914">
    <property type="term" value="P:autophagy"/>
    <property type="evidence" value="ECO:0007669"/>
    <property type="project" value="UniProtKB-KW"/>
</dbReference>
<evidence type="ECO:0000256" key="3">
    <source>
        <dbReference type="ARBA" id="ARBA00023006"/>
    </source>
</evidence>
<organism evidence="7 8">
    <name type="scientific">Xylaria hypoxylon</name>
    <dbReference type="NCBI Taxonomy" id="37992"/>
    <lineage>
        <taxon>Eukaryota</taxon>
        <taxon>Fungi</taxon>
        <taxon>Dikarya</taxon>
        <taxon>Ascomycota</taxon>
        <taxon>Pezizomycotina</taxon>
        <taxon>Sordariomycetes</taxon>
        <taxon>Xylariomycetidae</taxon>
        <taxon>Xylariales</taxon>
        <taxon>Xylariaceae</taxon>
        <taxon>Xylaria</taxon>
    </lineage>
</organism>
<dbReference type="STRING" id="37992.A0A4Z0YAB4"/>
<dbReference type="AlphaFoldDB" id="A0A4Z0YAB4"/>
<keyword evidence="3" id="KW-0072">Autophagy</keyword>
<comment type="subcellular location">
    <subcellularLocation>
        <location evidence="1">Preautophagosomal structure membrane</location>
        <topology evidence="1">Peripheral membrane protein</topology>
    </subcellularLocation>
</comment>
<evidence type="ECO:0000256" key="5">
    <source>
        <dbReference type="SAM" id="MobiDB-lite"/>
    </source>
</evidence>
<dbReference type="InterPro" id="IPR045269">
    <property type="entry name" value="Atg1-like"/>
</dbReference>
<dbReference type="InterPro" id="IPR011009">
    <property type="entry name" value="Kinase-like_dom_sf"/>
</dbReference>
<feature type="region of interest" description="Disordered" evidence="5">
    <location>
        <begin position="244"/>
        <end position="265"/>
    </location>
</feature>
<dbReference type="EMBL" id="SKBN01000504">
    <property type="protein sequence ID" value="TGJ76435.1"/>
    <property type="molecule type" value="Genomic_DNA"/>
</dbReference>
<dbReference type="InterPro" id="IPR008271">
    <property type="entry name" value="Ser/Thr_kinase_AS"/>
</dbReference>
<keyword evidence="8" id="KW-1185">Reference proteome</keyword>
<evidence type="ECO:0000256" key="4">
    <source>
        <dbReference type="ARBA" id="ARBA00030237"/>
    </source>
</evidence>
<proteinExistence type="predicted"/>
<accession>A0A4Z0YAB4</accession>
<dbReference type="GO" id="GO:0004674">
    <property type="term" value="F:protein serine/threonine kinase activity"/>
    <property type="evidence" value="ECO:0007669"/>
    <property type="project" value="InterPro"/>
</dbReference>